<organism evidence="1 2">
    <name type="scientific">Trichoderma aggressivum f. europaeum</name>
    <dbReference type="NCBI Taxonomy" id="173218"/>
    <lineage>
        <taxon>Eukaryota</taxon>
        <taxon>Fungi</taxon>
        <taxon>Dikarya</taxon>
        <taxon>Ascomycota</taxon>
        <taxon>Pezizomycotina</taxon>
        <taxon>Sordariomycetes</taxon>
        <taxon>Hypocreomycetidae</taxon>
        <taxon>Hypocreales</taxon>
        <taxon>Hypocreaceae</taxon>
        <taxon>Trichoderma</taxon>
    </lineage>
</organism>
<gene>
    <name evidence="1" type="ORF">Triagg1_3563</name>
</gene>
<dbReference type="AlphaFoldDB" id="A0AAE1IF72"/>
<dbReference type="Proteomes" id="UP001273209">
    <property type="component" value="Unassembled WGS sequence"/>
</dbReference>
<dbReference type="RefSeq" id="XP_062757552.1">
    <property type="nucleotide sequence ID" value="XM_062897869.1"/>
</dbReference>
<keyword evidence="2" id="KW-1185">Reference proteome</keyword>
<dbReference type="EMBL" id="JAWRVG010000010">
    <property type="protein sequence ID" value="KAK4077869.1"/>
    <property type="molecule type" value="Genomic_DNA"/>
</dbReference>
<name>A0AAE1IF72_9HYPO</name>
<reference evidence="1" key="1">
    <citation type="submission" date="2023-11" db="EMBL/GenBank/DDBJ databases">
        <title>The genome sequences of three competitors of mushroom-forming fungi.</title>
        <authorList>
            <person name="Beijen E."/>
            <person name="Ohm R.A."/>
        </authorList>
    </citation>
    <scope>NUCLEOTIDE SEQUENCE</scope>
    <source>
        <strain evidence="1">CBS 100526</strain>
    </source>
</reference>
<evidence type="ECO:0000313" key="1">
    <source>
        <dbReference type="EMBL" id="KAK4077869.1"/>
    </source>
</evidence>
<comment type="caution">
    <text evidence="1">The sequence shown here is derived from an EMBL/GenBank/DDBJ whole genome shotgun (WGS) entry which is preliminary data.</text>
</comment>
<dbReference type="SUPFAM" id="SSF48208">
    <property type="entry name" value="Six-hairpin glycosidases"/>
    <property type="match status" value="1"/>
</dbReference>
<dbReference type="GO" id="GO:0005975">
    <property type="term" value="P:carbohydrate metabolic process"/>
    <property type="evidence" value="ECO:0007669"/>
    <property type="project" value="InterPro"/>
</dbReference>
<dbReference type="GeneID" id="87917774"/>
<dbReference type="InterPro" id="IPR008928">
    <property type="entry name" value="6-hairpin_glycosidase_sf"/>
</dbReference>
<evidence type="ECO:0000313" key="2">
    <source>
        <dbReference type="Proteomes" id="UP001273209"/>
    </source>
</evidence>
<sequence>MDNQEFSDVSNLLVTAENPARNDTPGLDHARCVALHNHLVHYAWAAERRPPASPTSSSKTFFTTYGAAAEALRERLDPSLAAFLDAALLPPDGSDGLDPAPLSVFVAGFCEPDSFFAQEVADLFDEPVDSLICLYYPNVGQGGGSGGGLFYHQGYHRAAVLMHMWDHDYVLPIAAHQELWHPLETVLSNWIELIHLGKTQITPSPRDEGGRYGSEKIGPWEWLPYSEAQVAACLDAWEELCKTIETRISHITSSGSITTSNTTSPVRLLDPAVLDAAVVPNPSFARSFLTRARRPLFRSIAPGLVLPPADAAEFAAAQSFTGLPRGHHVVPPVCLFPATEDEPRFILTSSSNPFCNDFRATTADSAVPSQVRAGVYSESVERNAGHDYAEEGFWLLLPNSFESGWDAIDGARKSDGSLIAKERLTDLFQHGYKPFGGDYYRPQRLERLFDCWRTLIEQNVWTVGPLGVQGNLDTFKEAGTARWKDYVIPPNW</sequence>
<proteinExistence type="predicted"/>
<accession>A0AAE1IF72</accession>
<protein>
    <submittedName>
        <fullName evidence="1">Uncharacterized protein</fullName>
    </submittedName>
</protein>